<gene>
    <name evidence="2" type="ORF">EAS61_38100</name>
</gene>
<keyword evidence="1" id="KW-0472">Membrane</keyword>
<name>A0A4Q0Q7C5_9BRAD</name>
<evidence type="ECO:0000256" key="1">
    <source>
        <dbReference type="SAM" id="Phobius"/>
    </source>
</evidence>
<dbReference type="RefSeq" id="WP_128957219.1">
    <property type="nucleotide sequence ID" value="NZ_RKMK01000068.1"/>
</dbReference>
<dbReference type="Proteomes" id="UP000290174">
    <property type="component" value="Unassembled WGS sequence"/>
</dbReference>
<feature type="transmembrane region" description="Helical" evidence="1">
    <location>
        <begin position="6"/>
        <end position="27"/>
    </location>
</feature>
<dbReference type="EMBL" id="RKMK01000068">
    <property type="protein sequence ID" value="RXG84697.1"/>
    <property type="molecule type" value="Genomic_DNA"/>
</dbReference>
<reference evidence="2 3" key="1">
    <citation type="submission" date="2018-11" db="EMBL/GenBank/DDBJ databases">
        <title>Bradyrhizobium sp. nov., isolated from effective nodules of peanut in China.</title>
        <authorList>
            <person name="Li Y."/>
        </authorList>
    </citation>
    <scope>NUCLEOTIDE SEQUENCE [LARGE SCALE GENOMIC DNA]</scope>
    <source>
        <strain evidence="2 3">CCBAU 51770</strain>
    </source>
</reference>
<dbReference type="AlphaFoldDB" id="A0A4Q0Q7C5"/>
<protein>
    <submittedName>
        <fullName evidence="2">Uncharacterized protein</fullName>
    </submittedName>
</protein>
<organism evidence="2 3">
    <name type="scientific">Bradyrhizobium zhanjiangense</name>
    <dbReference type="NCBI Taxonomy" id="1325107"/>
    <lineage>
        <taxon>Bacteria</taxon>
        <taxon>Pseudomonadati</taxon>
        <taxon>Pseudomonadota</taxon>
        <taxon>Alphaproteobacteria</taxon>
        <taxon>Hyphomicrobiales</taxon>
        <taxon>Nitrobacteraceae</taxon>
        <taxon>Bradyrhizobium</taxon>
    </lineage>
</organism>
<proteinExistence type="predicted"/>
<keyword evidence="1" id="KW-1133">Transmembrane helix</keyword>
<comment type="caution">
    <text evidence="2">The sequence shown here is derived from an EMBL/GenBank/DDBJ whole genome shotgun (WGS) entry which is preliminary data.</text>
</comment>
<evidence type="ECO:0000313" key="3">
    <source>
        <dbReference type="Proteomes" id="UP000290174"/>
    </source>
</evidence>
<sequence length="239" mass="26867">MGLSDIYYITVSISAVAATAAFIISVIDQIRERRELAVQKWRRAVIQQMFQGSSRVLSFDEIAQRYRNEAVGYASYNLKADELSPQSLRLVLLEMIHQLILEQRKEDKYSLRSFDSGVESYKEAQAELMSSHSTAMAALQDSNAARMISEMGNQLQTHIAFVGRISNEVFNLIGDEPFRYTISDLSIKVSQKLNAPIEVVRGQIVQLVARKMLQADERGRVGLGANVDRSAISDFEPDD</sequence>
<evidence type="ECO:0000313" key="2">
    <source>
        <dbReference type="EMBL" id="RXG84697.1"/>
    </source>
</evidence>
<accession>A0A4Q0Q7C5</accession>
<keyword evidence="1" id="KW-0812">Transmembrane</keyword>